<reference evidence="5 6" key="1">
    <citation type="submission" date="2018-06" db="EMBL/GenBank/DDBJ databases">
        <title>The draft genome sequence of Crocinitomix sp. SM1701.</title>
        <authorList>
            <person name="Zhang X."/>
        </authorList>
    </citation>
    <scope>NUCLEOTIDE SEQUENCE [LARGE SCALE GENOMIC DNA]</scope>
    <source>
        <strain evidence="5 6">SM1701</strain>
    </source>
</reference>
<dbReference type="Gene3D" id="1.10.10.60">
    <property type="entry name" value="Homeodomain-like"/>
    <property type="match status" value="1"/>
</dbReference>
<dbReference type="AlphaFoldDB" id="A0A2W1NT22"/>
<dbReference type="InterPro" id="IPR009057">
    <property type="entry name" value="Homeodomain-like_sf"/>
</dbReference>
<dbReference type="Proteomes" id="UP000249248">
    <property type="component" value="Unassembled WGS sequence"/>
</dbReference>
<dbReference type="InterPro" id="IPR020449">
    <property type="entry name" value="Tscrpt_reg_AraC-type_HTH"/>
</dbReference>
<dbReference type="OrthoDB" id="799767at2"/>
<evidence type="ECO:0000256" key="3">
    <source>
        <dbReference type="ARBA" id="ARBA00023163"/>
    </source>
</evidence>
<keyword evidence="2" id="KW-0238">DNA-binding</keyword>
<dbReference type="InterPro" id="IPR018060">
    <property type="entry name" value="HTH_AraC"/>
</dbReference>
<comment type="caution">
    <text evidence="5">The sequence shown here is derived from an EMBL/GenBank/DDBJ whole genome shotgun (WGS) entry which is preliminary data.</text>
</comment>
<evidence type="ECO:0000256" key="2">
    <source>
        <dbReference type="ARBA" id="ARBA00023125"/>
    </source>
</evidence>
<accession>A0A2W1NT22</accession>
<gene>
    <name evidence="5" type="ORF">DNU06_02885</name>
</gene>
<dbReference type="InterPro" id="IPR018062">
    <property type="entry name" value="HTH_AraC-typ_CS"/>
</dbReference>
<keyword evidence="3" id="KW-0804">Transcription</keyword>
<dbReference type="InterPro" id="IPR053142">
    <property type="entry name" value="PchR_regulatory_protein"/>
</dbReference>
<name>A0A2W1NT22_9FLAO</name>
<dbReference type="GO" id="GO:0043565">
    <property type="term" value="F:sequence-specific DNA binding"/>
    <property type="evidence" value="ECO:0007669"/>
    <property type="project" value="InterPro"/>
</dbReference>
<dbReference type="EMBL" id="QKSB01000001">
    <property type="protein sequence ID" value="PZE18792.1"/>
    <property type="molecule type" value="Genomic_DNA"/>
</dbReference>
<dbReference type="SUPFAM" id="SSF46689">
    <property type="entry name" value="Homeodomain-like"/>
    <property type="match status" value="1"/>
</dbReference>
<dbReference type="PROSITE" id="PS00041">
    <property type="entry name" value="HTH_ARAC_FAMILY_1"/>
    <property type="match status" value="1"/>
</dbReference>
<evidence type="ECO:0000313" key="5">
    <source>
        <dbReference type="EMBL" id="PZE18792.1"/>
    </source>
</evidence>
<dbReference type="SMART" id="SM00342">
    <property type="entry name" value="HTH_ARAC"/>
    <property type="match status" value="1"/>
</dbReference>
<proteinExistence type="predicted"/>
<dbReference type="PROSITE" id="PS01124">
    <property type="entry name" value="HTH_ARAC_FAMILY_2"/>
    <property type="match status" value="1"/>
</dbReference>
<dbReference type="PANTHER" id="PTHR47893">
    <property type="entry name" value="REGULATORY PROTEIN PCHR"/>
    <property type="match status" value="1"/>
</dbReference>
<evidence type="ECO:0000259" key="4">
    <source>
        <dbReference type="PROSITE" id="PS01124"/>
    </source>
</evidence>
<organism evidence="5 6">
    <name type="scientific">Putridiphycobacter roseus</name>
    <dbReference type="NCBI Taxonomy" id="2219161"/>
    <lineage>
        <taxon>Bacteria</taxon>
        <taxon>Pseudomonadati</taxon>
        <taxon>Bacteroidota</taxon>
        <taxon>Flavobacteriia</taxon>
        <taxon>Flavobacteriales</taxon>
        <taxon>Crocinitomicaceae</taxon>
        <taxon>Putridiphycobacter</taxon>
    </lineage>
</organism>
<evidence type="ECO:0000313" key="6">
    <source>
        <dbReference type="Proteomes" id="UP000249248"/>
    </source>
</evidence>
<dbReference type="PANTHER" id="PTHR47893:SF1">
    <property type="entry name" value="REGULATORY PROTEIN PCHR"/>
    <property type="match status" value="1"/>
</dbReference>
<protein>
    <recommendedName>
        <fullName evidence="4">HTH araC/xylS-type domain-containing protein</fullName>
    </recommendedName>
</protein>
<dbReference type="RefSeq" id="WP_111061693.1">
    <property type="nucleotide sequence ID" value="NZ_JBHUCU010000007.1"/>
</dbReference>
<keyword evidence="1" id="KW-0805">Transcription regulation</keyword>
<keyword evidence="6" id="KW-1185">Reference proteome</keyword>
<sequence length="290" mass="33318">MENFTIKNNAISPNRVVFEDSDYVLHHFKNDSDDIIISKHVPRDFFLELHFCQNGHVTIQNKEITHTISSTKSMLYYDSKMSELDFEIGANSNSYLLQLSLSNLHLLLSSKHNIPEGENIFATQNAILEMKENSNEVMQTIRQLGIENMNEKIKSIYYKGKILELISYLGTDSIVADSGKCPFTSVKKNTIILAKDYLIKDLKVVPKIEDIAKLLHISEKKLKQEFKEMYGLPIYTFFLNHKLNIARDLLAENNLSIQEIGETIGYSNSSHFIAAFKKKFNLTPKKYQAQ</sequence>
<dbReference type="Pfam" id="PF12833">
    <property type="entry name" value="HTH_18"/>
    <property type="match status" value="1"/>
</dbReference>
<feature type="domain" description="HTH araC/xylS-type" evidence="4">
    <location>
        <begin position="192"/>
        <end position="290"/>
    </location>
</feature>
<dbReference type="PRINTS" id="PR00032">
    <property type="entry name" value="HTHARAC"/>
</dbReference>
<evidence type="ECO:0000256" key="1">
    <source>
        <dbReference type="ARBA" id="ARBA00023015"/>
    </source>
</evidence>
<dbReference type="GO" id="GO:0003700">
    <property type="term" value="F:DNA-binding transcription factor activity"/>
    <property type="evidence" value="ECO:0007669"/>
    <property type="project" value="InterPro"/>
</dbReference>